<evidence type="ECO:0000256" key="3">
    <source>
        <dbReference type="ARBA" id="ARBA00022448"/>
    </source>
</evidence>
<evidence type="ECO:0000256" key="10">
    <source>
        <dbReference type="ARBA" id="ARBA00023289"/>
    </source>
</evidence>
<keyword evidence="5" id="KW-0547">Nucleotide-binding</keyword>
<dbReference type="InterPro" id="IPR001806">
    <property type="entry name" value="Small_GTPase"/>
</dbReference>
<comment type="similarity">
    <text evidence="2">Belongs to the small GTPase superfamily. Rab family.</text>
</comment>
<keyword evidence="10" id="KW-0636">Prenylation</keyword>
<comment type="subcellular location">
    <subcellularLocation>
        <location evidence="1">Cell membrane</location>
        <topology evidence="1">Lipid-anchor</topology>
        <orientation evidence="1">Cytoplasmic side</orientation>
    </subcellularLocation>
</comment>
<organism evidence="12 13">
    <name type="scientific">Echinococcus multilocularis</name>
    <name type="common">Fox tapeworm</name>
    <dbReference type="NCBI Taxonomy" id="6211"/>
    <lineage>
        <taxon>Eukaryota</taxon>
        <taxon>Metazoa</taxon>
        <taxon>Spiralia</taxon>
        <taxon>Lophotrochozoa</taxon>
        <taxon>Platyhelminthes</taxon>
        <taxon>Cestoda</taxon>
        <taxon>Eucestoda</taxon>
        <taxon>Cyclophyllidea</taxon>
        <taxon>Taeniidae</taxon>
        <taxon>Echinococcus</taxon>
    </lineage>
</organism>
<dbReference type="PROSITE" id="PS51417">
    <property type="entry name" value="ARF"/>
    <property type="match status" value="1"/>
</dbReference>
<dbReference type="AlphaFoldDB" id="A0A068YJ71"/>
<dbReference type="Proteomes" id="UP000017246">
    <property type="component" value="Unassembled WGS sequence"/>
</dbReference>
<dbReference type="Pfam" id="PF00071">
    <property type="entry name" value="Ras"/>
    <property type="match status" value="1"/>
</dbReference>
<evidence type="ECO:0000256" key="2">
    <source>
        <dbReference type="ARBA" id="ARBA00006270"/>
    </source>
</evidence>
<proteinExistence type="inferred from homology"/>
<dbReference type="SUPFAM" id="SSF52540">
    <property type="entry name" value="P-loop containing nucleoside triphosphate hydrolases"/>
    <property type="match status" value="1"/>
</dbReference>
<gene>
    <name evidence="12" type="ORF">EmuJ_001003300</name>
</gene>
<dbReference type="SMART" id="SM00174">
    <property type="entry name" value="RHO"/>
    <property type="match status" value="1"/>
</dbReference>
<dbReference type="PROSITE" id="PS51420">
    <property type="entry name" value="RHO"/>
    <property type="match status" value="1"/>
</dbReference>
<dbReference type="InterPro" id="IPR005225">
    <property type="entry name" value="Small_GTP-bd"/>
</dbReference>
<dbReference type="CDD" id="cd01867">
    <property type="entry name" value="Rab8_Rab10_Rab13_like"/>
    <property type="match status" value="1"/>
</dbReference>
<reference evidence="12" key="1">
    <citation type="journal article" date="2013" name="Nature">
        <title>The genomes of four tapeworm species reveal adaptations to parasitism.</title>
        <authorList>
            <person name="Tsai I.J."/>
            <person name="Zarowiecki M."/>
            <person name="Holroyd N."/>
            <person name="Garciarrubio A."/>
            <person name="Sanchez-Flores A."/>
            <person name="Brooks K.L."/>
            <person name="Tracey A."/>
            <person name="Bobes R.J."/>
            <person name="Fragoso G."/>
            <person name="Sciutto E."/>
            <person name="Aslett M."/>
            <person name="Beasley H."/>
            <person name="Bennett H.M."/>
            <person name="Cai J."/>
            <person name="Camicia F."/>
            <person name="Clark R."/>
            <person name="Cucher M."/>
            <person name="De Silva N."/>
            <person name="Day T.A."/>
            <person name="Deplazes P."/>
            <person name="Estrada K."/>
            <person name="Fernandez C."/>
            <person name="Holland P.W."/>
            <person name="Hou J."/>
            <person name="Hu S."/>
            <person name="Huckvale T."/>
            <person name="Hung S.S."/>
            <person name="Kamenetzky L."/>
            <person name="Keane J.A."/>
            <person name="Kiss F."/>
            <person name="Koziol U."/>
            <person name="Lambert O."/>
            <person name="Liu K."/>
            <person name="Luo X."/>
            <person name="Luo Y."/>
            <person name="Macchiaroli N."/>
            <person name="Nichol S."/>
            <person name="Paps J."/>
            <person name="Parkinson J."/>
            <person name="Pouchkina-Stantcheva N."/>
            <person name="Riddiford N."/>
            <person name="Rosenzvit M."/>
            <person name="Salinas G."/>
            <person name="Wasmuth J.D."/>
            <person name="Zamanian M."/>
            <person name="Zheng Y."/>
            <person name="Cai X."/>
            <person name="Soberon X."/>
            <person name="Olson P.D."/>
            <person name="Laclette J.P."/>
            <person name="Brehm K."/>
            <person name="Berriman M."/>
            <person name="Garciarrubio A."/>
            <person name="Bobes R.J."/>
            <person name="Fragoso G."/>
            <person name="Sanchez-Flores A."/>
            <person name="Estrada K."/>
            <person name="Cevallos M.A."/>
            <person name="Morett E."/>
            <person name="Gonzalez V."/>
            <person name="Portillo T."/>
            <person name="Ochoa-Leyva A."/>
            <person name="Jose M.V."/>
            <person name="Sciutto E."/>
            <person name="Landa A."/>
            <person name="Jimenez L."/>
            <person name="Valdes V."/>
            <person name="Carrero J.C."/>
            <person name="Larralde C."/>
            <person name="Morales-Montor J."/>
            <person name="Limon-Lason J."/>
            <person name="Soberon X."/>
            <person name="Laclette J.P."/>
        </authorList>
    </citation>
    <scope>NUCLEOTIDE SEQUENCE [LARGE SCALE GENOMIC DNA]</scope>
</reference>
<reference evidence="12" key="2">
    <citation type="submission" date="2015-11" db="EMBL/GenBank/DDBJ databases">
        <authorList>
            <person name="Zhang Y."/>
            <person name="Guo Z."/>
        </authorList>
    </citation>
    <scope>NUCLEOTIDE SEQUENCE</scope>
</reference>
<dbReference type="PROSITE" id="PS51419">
    <property type="entry name" value="RAB"/>
    <property type="match status" value="1"/>
</dbReference>
<dbReference type="EMBL" id="LN902842">
    <property type="protein sequence ID" value="CDS42331.1"/>
    <property type="molecule type" value="Genomic_DNA"/>
</dbReference>
<keyword evidence="7" id="KW-0342">GTP-binding</keyword>
<dbReference type="GO" id="GO:0005886">
    <property type="term" value="C:plasma membrane"/>
    <property type="evidence" value="ECO:0007669"/>
    <property type="project" value="UniProtKB-SubCell"/>
</dbReference>
<keyword evidence="4" id="KW-1003">Cell membrane</keyword>
<evidence type="ECO:0000256" key="11">
    <source>
        <dbReference type="ARBA" id="ARBA00039501"/>
    </source>
</evidence>
<evidence type="ECO:0000256" key="5">
    <source>
        <dbReference type="ARBA" id="ARBA00022741"/>
    </source>
</evidence>
<keyword evidence="8" id="KW-0472">Membrane</keyword>
<keyword evidence="6" id="KW-0653">Protein transport</keyword>
<dbReference type="GO" id="GO:0015031">
    <property type="term" value="P:protein transport"/>
    <property type="evidence" value="ECO:0007669"/>
    <property type="project" value="UniProtKB-KW"/>
</dbReference>
<dbReference type="SMART" id="SM00177">
    <property type="entry name" value="ARF"/>
    <property type="match status" value="1"/>
</dbReference>
<evidence type="ECO:0000256" key="7">
    <source>
        <dbReference type="ARBA" id="ARBA00023134"/>
    </source>
</evidence>
<evidence type="ECO:0000256" key="1">
    <source>
        <dbReference type="ARBA" id="ARBA00004342"/>
    </source>
</evidence>
<accession>A0A068YJ71</accession>
<dbReference type="SMART" id="SM00173">
    <property type="entry name" value="RAS"/>
    <property type="match status" value="1"/>
</dbReference>
<dbReference type="STRING" id="6211.A0A068YJ71"/>
<dbReference type="NCBIfam" id="TIGR00231">
    <property type="entry name" value="small_GTP"/>
    <property type="match status" value="1"/>
</dbReference>
<dbReference type="InterPro" id="IPR050305">
    <property type="entry name" value="Small_GTPase_Rab"/>
</dbReference>
<keyword evidence="13" id="KW-1185">Reference proteome</keyword>
<dbReference type="InterPro" id="IPR027417">
    <property type="entry name" value="P-loop_NTPase"/>
</dbReference>
<dbReference type="PANTHER" id="PTHR47980">
    <property type="entry name" value="LD44762P"/>
    <property type="match status" value="1"/>
</dbReference>
<dbReference type="OMA" id="EWHRDIT"/>
<dbReference type="PRINTS" id="PR00449">
    <property type="entry name" value="RASTRNSFRMNG"/>
</dbReference>
<evidence type="ECO:0000313" key="13">
    <source>
        <dbReference type="Proteomes" id="UP000017246"/>
    </source>
</evidence>
<dbReference type="SMART" id="SM00175">
    <property type="entry name" value="RAB"/>
    <property type="match status" value="1"/>
</dbReference>
<dbReference type="GO" id="GO:0003924">
    <property type="term" value="F:GTPase activity"/>
    <property type="evidence" value="ECO:0007669"/>
    <property type="project" value="InterPro"/>
</dbReference>
<dbReference type="PROSITE" id="PS51421">
    <property type="entry name" value="RAS"/>
    <property type="match status" value="1"/>
</dbReference>
<dbReference type="eggNOG" id="KOG0078">
    <property type="taxonomic scope" value="Eukaryota"/>
</dbReference>
<evidence type="ECO:0000313" key="12">
    <source>
        <dbReference type="EMBL" id="CDS42331.1"/>
    </source>
</evidence>
<dbReference type="OrthoDB" id="9989112at2759"/>
<dbReference type="SMART" id="SM00176">
    <property type="entry name" value="RAN"/>
    <property type="match status" value="1"/>
</dbReference>
<dbReference type="FunFam" id="3.40.50.300:FF:000363">
    <property type="entry name" value="Secretion related GTPase srgA"/>
    <property type="match status" value="1"/>
</dbReference>
<keyword evidence="9" id="KW-0449">Lipoprotein</keyword>
<evidence type="ECO:0000256" key="8">
    <source>
        <dbReference type="ARBA" id="ARBA00023136"/>
    </source>
</evidence>
<evidence type="ECO:0000256" key="6">
    <source>
        <dbReference type="ARBA" id="ARBA00022927"/>
    </source>
</evidence>
<sequence>MTRNYDYLFKLLLIGDSGVGKTSLLFQFTEEQFNATFIATIGIDFKIRTIDVEGKKIKLQIWDTAGQERFRTITTAYYRGAMGIMLVYDITQYQSFRNIKQWLTNIDDHANSDVERMLLGNKCDMVSQRQVTKEEAQEFAKNHNIEFLETSAKEGENLLKRRWNKKWRLLTLLAQMSKRSTAIDHGVPCGVVIFFNPVLCRFTLFCVQNNKVLGTLPLGSHYFDWSCKLHGLPSPAATCKHKRTINNERAFSSHSDALLRSNASLCTLCK</sequence>
<evidence type="ECO:0000256" key="9">
    <source>
        <dbReference type="ARBA" id="ARBA00023288"/>
    </source>
</evidence>
<evidence type="ECO:0000256" key="4">
    <source>
        <dbReference type="ARBA" id="ARBA00022475"/>
    </source>
</evidence>
<protein>
    <recommendedName>
        <fullName evidence="11">Ras-related protein Rab-13</fullName>
    </recommendedName>
</protein>
<name>A0A068YJ71_ECHMU</name>
<keyword evidence="3" id="KW-0813">Transport</keyword>
<dbReference type="Gene3D" id="3.40.50.300">
    <property type="entry name" value="P-loop containing nucleotide triphosphate hydrolases"/>
    <property type="match status" value="1"/>
</dbReference>
<dbReference type="GO" id="GO:0005525">
    <property type="term" value="F:GTP binding"/>
    <property type="evidence" value="ECO:0007669"/>
    <property type="project" value="UniProtKB-KW"/>
</dbReference>